<dbReference type="Pfam" id="PF03233">
    <property type="entry name" value="Cauli_AT"/>
    <property type="match status" value="1"/>
</dbReference>
<dbReference type="KEGG" id="vg:40526773"/>
<evidence type="ECO:0000256" key="5">
    <source>
        <dbReference type="ARBA" id="ARBA00030748"/>
    </source>
</evidence>
<name>A0A140GL59_9VIRU</name>
<dbReference type="GeneID" id="40526773"/>
<protein>
    <recommendedName>
        <fullName evidence="3">Aphid transmission protein</fullName>
    </recommendedName>
    <alternativeName>
        <fullName evidence="5">Atf</fullName>
    </alternativeName>
    <alternativeName>
        <fullName evidence="4">Protein 2</fullName>
    </alternativeName>
</protein>
<evidence type="ECO:0000256" key="1">
    <source>
        <dbReference type="ARBA" id="ARBA00003851"/>
    </source>
</evidence>
<dbReference type="InterPro" id="IPR004917">
    <property type="entry name" value="Caulimo_AT"/>
</dbReference>
<dbReference type="RefSeq" id="YP_009666500.1">
    <property type="nucleotide sequence ID" value="NC_043523.1"/>
</dbReference>
<sequence length="164" mass="18905">MSSNPLLQHPHVYKKGKILNLKKLDEGTNKPKRVYNFASSSGNITTIQNHCNNLNQIVGRNFLGIAKLLSYFGLSKDPSEKFSKEPTVYNKFRNLFSDRGRDKDLQPLLEKTYDKLSNLDNKIEKQDIDLKKLINREPVSRKEIEDFSREIKEIKEKLVAILGA</sequence>
<dbReference type="Proteomes" id="UP000297006">
    <property type="component" value="Segment"/>
</dbReference>
<proteinExistence type="inferred from homology"/>
<dbReference type="EMBL" id="KU508800">
    <property type="protein sequence ID" value="AMN10077.1"/>
    <property type="molecule type" value="Genomic_DNA"/>
</dbReference>
<reference evidence="6 7" key="1">
    <citation type="submission" date="2016-01" db="EMBL/GenBank/DDBJ databases">
        <title>Complete genome sequence of Angelica bushy stunt virus, a tentative new member of the genus Caulimovirus.</title>
        <authorList>
            <person name="Lim S."/>
            <person name="Zhao F."/>
            <person name="Igori D."/>
            <person name="Yoo R.H."/>
            <person name="Moon J.S."/>
        </authorList>
    </citation>
    <scope>NUCLEOTIDE SEQUENCE [LARGE SCALE GENOMIC DNA]</scope>
    <source>
        <strain evidence="6">AD</strain>
    </source>
</reference>
<comment type="similarity">
    <text evidence="2">Belongs to the caulimoviridae ORF II family.</text>
</comment>
<keyword evidence="7" id="KW-1185">Reference proteome</keyword>
<organism evidence="6 7">
    <name type="scientific">Angelica bushy stunt virus</name>
    <dbReference type="NCBI Taxonomy" id="1808970"/>
    <lineage>
        <taxon>Viruses</taxon>
        <taxon>Riboviria</taxon>
        <taxon>Pararnavirae</taxon>
        <taxon>Artverviricota</taxon>
        <taxon>Revtraviricetes</taxon>
        <taxon>Ortervirales</taxon>
        <taxon>Caulimoviridae</taxon>
        <taxon>Caulimovirus</taxon>
        <taxon>Caulimovirus minutangelicae</taxon>
    </lineage>
</organism>
<evidence type="ECO:0000256" key="3">
    <source>
        <dbReference type="ARBA" id="ARBA00013349"/>
    </source>
</evidence>
<evidence type="ECO:0000256" key="4">
    <source>
        <dbReference type="ARBA" id="ARBA00030552"/>
    </source>
</evidence>
<evidence type="ECO:0000313" key="6">
    <source>
        <dbReference type="EMBL" id="AMN10077.1"/>
    </source>
</evidence>
<comment type="function">
    <text evidence="1">This protein is involved in virus transmission.</text>
</comment>
<evidence type="ECO:0000313" key="7">
    <source>
        <dbReference type="Proteomes" id="UP000297006"/>
    </source>
</evidence>
<accession>A0A140GL59</accession>
<evidence type="ECO:0000256" key="2">
    <source>
        <dbReference type="ARBA" id="ARBA00007612"/>
    </source>
</evidence>